<accession>A0A5B1CQB1</accession>
<evidence type="ECO:0000256" key="1">
    <source>
        <dbReference type="SAM" id="SignalP"/>
    </source>
</evidence>
<dbReference type="Proteomes" id="UP000322699">
    <property type="component" value="Unassembled WGS sequence"/>
</dbReference>
<comment type="caution">
    <text evidence="2">The sequence shown here is derived from an EMBL/GenBank/DDBJ whole genome shotgun (WGS) entry which is preliminary data.</text>
</comment>
<evidence type="ECO:0008006" key="4">
    <source>
        <dbReference type="Google" id="ProtNLM"/>
    </source>
</evidence>
<sequence precursor="true">MNVSLVIVTRRVAILLCFSVCFWVQSPAEAQSSFGRSVPNGNWFDNNWIINGVNLGRPGQFNTDNNVVIGDASATSGAVEPATVTLNSAAVQIESIKIGGAGPNATGNLNISAAGNLTVNRDVEVHNGNLNLDGGSLQANRVVADGAAANVTINGNLDADVLRAQAGGSVSIAGPIANSDLSISGSDGSDVQVNATTAARVLSLRNNSSATLNASSTFEQINTVDSRLEIDADTVTTGNASGPSIVFVNGGQFEHQSGTIQTDRLEFSRSQASGTAVEVQRLGGNFDVEDLTVEGSTVNLNLSDQISNRISVTDGGVINAASSLDLTGGVTISNATLNLAGDLVAESLALAGPAAILGRTADDHFTVSSLSVSSIANYTLQETDTVLDSLDVSDSTFTTSQVFSGLGNLAIVEAGNAAFLDSADFELASVFGGSVASFQAASDIDNLLLFGGSEIEVVQADGESVGLTLGSIQTFPGGGIFDLQFDSVTGLIGELDWAMRVAGDQQSVLQGYLDSGTIITSGADGQSISAIYDVDLYGDFTHIGFVTASPVPEPSSFAAMLLIGCAVAGRRKCCIA</sequence>
<keyword evidence="3" id="KW-1185">Reference proteome</keyword>
<feature type="chain" id="PRO_5022708174" description="PEP-CTERM protein-sorting domain-containing protein" evidence="1">
    <location>
        <begin position="31"/>
        <end position="576"/>
    </location>
</feature>
<dbReference type="RefSeq" id="WP_149752973.1">
    <property type="nucleotide sequence ID" value="NZ_LWSK01000017.1"/>
</dbReference>
<protein>
    <recommendedName>
        <fullName evidence="4">PEP-CTERM protein-sorting domain-containing protein</fullName>
    </recommendedName>
</protein>
<reference evidence="2 3" key="1">
    <citation type="submission" date="2019-08" db="EMBL/GenBank/DDBJ databases">
        <title>Deep-cultivation of Planctomycetes and their phenomic and genomic characterization uncovers novel biology.</title>
        <authorList>
            <person name="Wiegand S."/>
            <person name="Jogler M."/>
            <person name="Boedeker C."/>
            <person name="Pinto D."/>
            <person name="Vollmers J."/>
            <person name="Rivas-Marin E."/>
            <person name="Kohn T."/>
            <person name="Peeters S.H."/>
            <person name="Heuer A."/>
            <person name="Rast P."/>
            <person name="Oberbeckmann S."/>
            <person name="Bunk B."/>
            <person name="Jeske O."/>
            <person name="Meyerdierks A."/>
            <person name="Storesund J.E."/>
            <person name="Kallscheuer N."/>
            <person name="Luecker S."/>
            <person name="Lage O.M."/>
            <person name="Pohl T."/>
            <person name="Merkel B.J."/>
            <person name="Hornburger P."/>
            <person name="Mueller R.-W."/>
            <person name="Bruemmer F."/>
            <person name="Labrenz M."/>
            <person name="Spormann A.M."/>
            <person name="Op Den Camp H."/>
            <person name="Overmann J."/>
            <person name="Amann R."/>
            <person name="Jetten M.S.M."/>
            <person name="Mascher T."/>
            <person name="Medema M.H."/>
            <person name="Devos D.P."/>
            <person name="Kaster A.-K."/>
            <person name="Ovreas L."/>
            <person name="Rohde M."/>
            <person name="Galperin M.Y."/>
            <person name="Jogler C."/>
        </authorList>
    </citation>
    <scope>NUCLEOTIDE SEQUENCE [LARGE SCALE GENOMIC DNA]</scope>
    <source>
        <strain evidence="2 3">LF1</strain>
    </source>
</reference>
<evidence type="ECO:0000313" key="3">
    <source>
        <dbReference type="Proteomes" id="UP000322699"/>
    </source>
</evidence>
<dbReference type="AlphaFoldDB" id="A0A5B1CQB1"/>
<proteinExistence type="predicted"/>
<evidence type="ECO:0000313" key="2">
    <source>
        <dbReference type="EMBL" id="KAA1261820.1"/>
    </source>
</evidence>
<organism evidence="2 3">
    <name type="scientific">Rubripirellula obstinata</name>
    <dbReference type="NCBI Taxonomy" id="406547"/>
    <lineage>
        <taxon>Bacteria</taxon>
        <taxon>Pseudomonadati</taxon>
        <taxon>Planctomycetota</taxon>
        <taxon>Planctomycetia</taxon>
        <taxon>Pirellulales</taxon>
        <taxon>Pirellulaceae</taxon>
        <taxon>Rubripirellula</taxon>
    </lineage>
</organism>
<feature type="signal peptide" evidence="1">
    <location>
        <begin position="1"/>
        <end position="30"/>
    </location>
</feature>
<keyword evidence="1" id="KW-0732">Signal</keyword>
<gene>
    <name evidence="2" type="ORF">LF1_43800</name>
</gene>
<name>A0A5B1CQB1_9BACT</name>
<dbReference type="EMBL" id="VRLW01000001">
    <property type="protein sequence ID" value="KAA1261820.1"/>
    <property type="molecule type" value="Genomic_DNA"/>
</dbReference>